<accession>A0A8T1VBP5</accession>
<gene>
    <name evidence="2" type="ORF">PHYPSEUDO_010062</name>
</gene>
<feature type="region of interest" description="Disordered" evidence="1">
    <location>
        <begin position="115"/>
        <end position="149"/>
    </location>
</feature>
<dbReference type="AlphaFoldDB" id="A0A8T1VBP5"/>
<dbReference type="OrthoDB" id="128010at2759"/>
<protein>
    <submittedName>
        <fullName evidence="2">Uncharacterized protein</fullName>
    </submittedName>
</protein>
<evidence type="ECO:0000256" key="1">
    <source>
        <dbReference type="SAM" id="MobiDB-lite"/>
    </source>
</evidence>
<organism evidence="2 3">
    <name type="scientific">Phytophthora pseudosyringae</name>
    <dbReference type="NCBI Taxonomy" id="221518"/>
    <lineage>
        <taxon>Eukaryota</taxon>
        <taxon>Sar</taxon>
        <taxon>Stramenopiles</taxon>
        <taxon>Oomycota</taxon>
        <taxon>Peronosporomycetes</taxon>
        <taxon>Peronosporales</taxon>
        <taxon>Peronosporaceae</taxon>
        <taxon>Phytophthora</taxon>
    </lineage>
</organism>
<evidence type="ECO:0000313" key="3">
    <source>
        <dbReference type="Proteomes" id="UP000694044"/>
    </source>
</evidence>
<keyword evidence="3" id="KW-1185">Reference proteome</keyword>
<dbReference type="EMBL" id="JAGDFM010000421">
    <property type="protein sequence ID" value="KAG7378465.1"/>
    <property type="molecule type" value="Genomic_DNA"/>
</dbReference>
<dbReference type="Proteomes" id="UP000694044">
    <property type="component" value="Unassembled WGS sequence"/>
</dbReference>
<feature type="compositionally biased region" description="Polar residues" evidence="1">
    <location>
        <begin position="120"/>
        <end position="129"/>
    </location>
</feature>
<name>A0A8T1VBP5_9STRA</name>
<comment type="caution">
    <text evidence="2">The sequence shown here is derived from an EMBL/GenBank/DDBJ whole genome shotgun (WGS) entry which is preliminary data.</text>
</comment>
<evidence type="ECO:0000313" key="2">
    <source>
        <dbReference type="EMBL" id="KAG7378465.1"/>
    </source>
</evidence>
<proteinExistence type="predicted"/>
<feature type="region of interest" description="Disordered" evidence="1">
    <location>
        <begin position="31"/>
        <end position="60"/>
    </location>
</feature>
<sequence>MHQAVETSTPGTTLVAAEVFGSAVAVGPRPVPAPVAPSPDASSGTIGCTGDAGTPNAADAQETPDLDVKEVAAAVAAALAGATPLLAPPTPRASRWGPRHRAVGAAAIAQLVTGERATPAPTQRPSRATTRWGPRHPTQLPGHAAEETPTDVALEPAAEPPATPTEWLLRFDGACRRNPAPGAFRAAAGDNATYTLGA</sequence>
<reference evidence="2" key="1">
    <citation type="submission" date="2021-02" db="EMBL/GenBank/DDBJ databases">
        <authorList>
            <person name="Palmer J.M."/>
        </authorList>
    </citation>
    <scope>NUCLEOTIDE SEQUENCE</scope>
    <source>
        <strain evidence="2">SCRP734</strain>
    </source>
</reference>